<proteinExistence type="predicted"/>
<dbReference type="Proteomes" id="UP000312512">
    <property type="component" value="Unassembled WGS sequence"/>
</dbReference>
<dbReference type="OrthoDB" id="2590919at2"/>
<gene>
    <name evidence="1" type="ORF">FH608_005945</name>
</gene>
<evidence type="ECO:0000313" key="1">
    <source>
        <dbReference type="EMBL" id="KAB8196304.1"/>
    </source>
</evidence>
<sequence>MRKQLIAEVAGVIAAPVEQVWPVVVDSTPRTELGEHSLAYQGDWWYRGEWSVTTDPEGTRLVHRVYNVAGNYWAVALANRLFIGFGERTRRSFADALKRVGKRLGCATRLA</sequence>
<accession>A0A5P9YGZ0</accession>
<keyword evidence="2" id="KW-1185">Reference proteome</keyword>
<comment type="caution">
    <text evidence="1">The sequence shown here is derived from an EMBL/GenBank/DDBJ whole genome shotgun (WGS) entry which is preliminary data.</text>
</comment>
<name>A0A5C4WSL1_9ACTN</name>
<reference evidence="1 2" key="1">
    <citation type="submission" date="2019-10" db="EMBL/GenBank/DDBJ databases">
        <title>Nonomuraea sp. nov., isolated from Phyllanthus amarus.</title>
        <authorList>
            <person name="Klykleung N."/>
            <person name="Tanasupawat S."/>
        </authorList>
    </citation>
    <scope>NUCLEOTIDE SEQUENCE [LARGE SCALE GENOMIC DNA]</scope>
    <source>
        <strain evidence="1 2">PA1-10</strain>
    </source>
</reference>
<accession>A0A5C4WSL1</accession>
<dbReference type="RefSeq" id="WP_139629234.1">
    <property type="nucleotide sequence ID" value="NZ_CP045572.1"/>
</dbReference>
<evidence type="ECO:0000313" key="2">
    <source>
        <dbReference type="Proteomes" id="UP000312512"/>
    </source>
</evidence>
<dbReference type="EMBL" id="VDLX02000002">
    <property type="protein sequence ID" value="KAB8196304.1"/>
    <property type="molecule type" value="Genomic_DNA"/>
</dbReference>
<dbReference type="AlphaFoldDB" id="A0A5C4WSL1"/>
<protein>
    <submittedName>
        <fullName evidence="1">Uncharacterized protein</fullName>
    </submittedName>
</protein>
<organism evidence="1 2">
    <name type="scientific">Nonomuraea phyllanthi</name>
    <dbReference type="NCBI Taxonomy" id="2219224"/>
    <lineage>
        <taxon>Bacteria</taxon>
        <taxon>Bacillati</taxon>
        <taxon>Actinomycetota</taxon>
        <taxon>Actinomycetes</taxon>
        <taxon>Streptosporangiales</taxon>
        <taxon>Streptosporangiaceae</taxon>
        <taxon>Nonomuraea</taxon>
    </lineage>
</organism>
<dbReference type="SUPFAM" id="SSF55961">
    <property type="entry name" value="Bet v1-like"/>
    <property type="match status" value="1"/>
</dbReference>